<organism evidence="5 6">
    <name type="scientific">Roseiarcus fermentans</name>
    <dbReference type="NCBI Taxonomy" id="1473586"/>
    <lineage>
        <taxon>Bacteria</taxon>
        <taxon>Pseudomonadati</taxon>
        <taxon>Pseudomonadota</taxon>
        <taxon>Alphaproteobacteria</taxon>
        <taxon>Hyphomicrobiales</taxon>
        <taxon>Roseiarcaceae</taxon>
        <taxon>Roseiarcus</taxon>
    </lineage>
</organism>
<dbReference type="Pfam" id="PF00392">
    <property type="entry name" value="GntR"/>
    <property type="match status" value="1"/>
</dbReference>
<dbReference type="PANTHER" id="PTHR43537">
    <property type="entry name" value="TRANSCRIPTIONAL REGULATOR, GNTR FAMILY"/>
    <property type="match status" value="1"/>
</dbReference>
<comment type="caution">
    <text evidence="5">The sequence shown here is derived from an EMBL/GenBank/DDBJ whole genome shotgun (WGS) entry which is preliminary data.</text>
</comment>
<dbReference type="InterPro" id="IPR008920">
    <property type="entry name" value="TF_FadR/GntR_C"/>
</dbReference>
<dbReference type="SUPFAM" id="SSF46785">
    <property type="entry name" value="Winged helix' DNA-binding domain"/>
    <property type="match status" value="1"/>
</dbReference>
<feature type="domain" description="HTH gntR-type" evidence="4">
    <location>
        <begin position="11"/>
        <end position="78"/>
    </location>
</feature>
<keyword evidence="1" id="KW-0805">Transcription regulation</keyword>
<evidence type="ECO:0000313" key="5">
    <source>
        <dbReference type="EMBL" id="RBP07421.1"/>
    </source>
</evidence>
<evidence type="ECO:0000256" key="2">
    <source>
        <dbReference type="ARBA" id="ARBA00023125"/>
    </source>
</evidence>
<dbReference type="AlphaFoldDB" id="A0A366EYG1"/>
<evidence type="ECO:0000313" key="6">
    <source>
        <dbReference type="Proteomes" id="UP000253529"/>
    </source>
</evidence>
<dbReference type="GO" id="GO:0003700">
    <property type="term" value="F:DNA-binding transcription factor activity"/>
    <property type="evidence" value="ECO:0007669"/>
    <property type="project" value="InterPro"/>
</dbReference>
<dbReference type="InterPro" id="IPR011711">
    <property type="entry name" value="GntR_C"/>
</dbReference>
<dbReference type="InterPro" id="IPR000524">
    <property type="entry name" value="Tscrpt_reg_HTH_GntR"/>
</dbReference>
<name>A0A366EYG1_9HYPH</name>
<dbReference type="SUPFAM" id="SSF48008">
    <property type="entry name" value="GntR ligand-binding domain-like"/>
    <property type="match status" value="1"/>
</dbReference>
<reference evidence="5 6" key="1">
    <citation type="submission" date="2018-06" db="EMBL/GenBank/DDBJ databases">
        <title>Genomic Encyclopedia of Type Strains, Phase IV (KMG-IV): sequencing the most valuable type-strain genomes for metagenomic binning, comparative biology and taxonomic classification.</title>
        <authorList>
            <person name="Goeker M."/>
        </authorList>
    </citation>
    <scope>NUCLEOTIDE SEQUENCE [LARGE SCALE GENOMIC DNA]</scope>
    <source>
        <strain evidence="5 6">DSM 24875</strain>
    </source>
</reference>
<protein>
    <submittedName>
        <fullName evidence="5">DNA-binding GntR family transcriptional regulator</fullName>
    </submittedName>
</protein>
<proteinExistence type="predicted"/>
<dbReference type="Pfam" id="PF07729">
    <property type="entry name" value="FCD"/>
    <property type="match status" value="1"/>
</dbReference>
<dbReference type="OrthoDB" id="7618373at2"/>
<accession>A0A366EYG1</accession>
<dbReference type="InterPro" id="IPR036390">
    <property type="entry name" value="WH_DNA-bd_sf"/>
</dbReference>
<dbReference type="EMBL" id="QNRK01000027">
    <property type="protein sequence ID" value="RBP07421.1"/>
    <property type="molecule type" value="Genomic_DNA"/>
</dbReference>
<dbReference type="Gene3D" id="1.10.10.10">
    <property type="entry name" value="Winged helix-like DNA-binding domain superfamily/Winged helix DNA-binding domain"/>
    <property type="match status" value="1"/>
</dbReference>
<dbReference type="SMART" id="SM00345">
    <property type="entry name" value="HTH_GNTR"/>
    <property type="match status" value="1"/>
</dbReference>
<keyword evidence="3" id="KW-0804">Transcription</keyword>
<evidence type="ECO:0000259" key="4">
    <source>
        <dbReference type="PROSITE" id="PS50949"/>
    </source>
</evidence>
<evidence type="ECO:0000256" key="1">
    <source>
        <dbReference type="ARBA" id="ARBA00023015"/>
    </source>
</evidence>
<gene>
    <name evidence="5" type="ORF">DFR50_12766</name>
</gene>
<dbReference type="PROSITE" id="PS50949">
    <property type="entry name" value="HTH_GNTR"/>
    <property type="match status" value="1"/>
</dbReference>
<dbReference type="SMART" id="SM00895">
    <property type="entry name" value="FCD"/>
    <property type="match status" value="1"/>
</dbReference>
<dbReference type="GO" id="GO:0003677">
    <property type="term" value="F:DNA binding"/>
    <property type="evidence" value="ECO:0007669"/>
    <property type="project" value="UniProtKB-KW"/>
</dbReference>
<dbReference type="PANTHER" id="PTHR43537:SF53">
    <property type="entry name" value="HTH-TYPE TRANSCRIPTIONAL REPRESSOR NANR"/>
    <property type="match status" value="1"/>
</dbReference>
<dbReference type="RefSeq" id="WP_113891343.1">
    <property type="nucleotide sequence ID" value="NZ_QNRK01000027.1"/>
</dbReference>
<dbReference type="Gene3D" id="1.20.120.530">
    <property type="entry name" value="GntR ligand-binding domain-like"/>
    <property type="match status" value="1"/>
</dbReference>
<keyword evidence="6" id="KW-1185">Reference proteome</keyword>
<dbReference type="InterPro" id="IPR036388">
    <property type="entry name" value="WH-like_DNA-bd_sf"/>
</dbReference>
<keyword evidence="2 5" id="KW-0238">DNA-binding</keyword>
<evidence type="ECO:0000256" key="3">
    <source>
        <dbReference type="ARBA" id="ARBA00023163"/>
    </source>
</evidence>
<dbReference type="Proteomes" id="UP000253529">
    <property type="component" value="Unassembled WGS sequence"/>
</dbReference>
<sequence length="231" mass="24740">MALIEEDLRQPPPDSAIVDRVVAAVMEQKLAAGAKLPEAPLCEAFDCSRTQIRRVLIVLAERGVVTLHPNRGAFVASPDAEEARNVFAARRAIERSIALAAAARIDAATLAELRANARADGAAEARGDRSESIRLSGQFHLRLAEAAGNAVLTKFLEELVARTSLIIGLYGSRATHSCSEDEHEALVAALADGDGARAADLMDRHLLHIERLLAIRDAVETPADIRSVFGK</sequence>